<evidence type="ECO:0000313" key="3">
    <source>
        <dbReference type="EMBL" id="PRY37438.1"/>
    </source>
</evidence>
<proteinExistence type="inferred from homology"/>
<dbReference type="Pfam" id="PF00480">
    <property type="entry name" value="ROK"/>
    <property type="match status" value="1"/>
</dbReference>
<dbReference type="InterPro" id="IPR000600">
    <property type="entry name" value="ROK"/>
</dbReference>
<keyword evidence="3" id="KW-0418">Kinase</keyword>
<dbReference type="GO" id="GO:0016301">
    <property type="term" value="F:kinase activity"/>
    <property type="evidence" value="ECO:0007669"/>
    <property type="project" value="UniProtKB-KW"/>
</dbReference>
<dbReference type="InterPro" id="IPR043129">
    <property type="entry name" value="ATPase_NBD"/>
</dbReference>
<dbReference type="InterPro" id="IPR036388">
    <property type="entry name" value="WH-like_DNA-bd_sf"/>
</dbReference>
<evidence type="ECO:0000313" key="4">
    <source>
        <dbReference type="Proteomes" id="UP000239494"/>
    </source>
</evidence>
<accession>A0A2T0SVK5</accession>
<dbReference type="PANTHER" id="PTHR18964:SF149">
    <property type="entry name" value="BIFUNCTIONAL UDP-N-ACETYLGLUCOSAMINE 2-EPIMERASE_N-ACETYLMANNOSAMINE KINASE"/>
    <property type="match status" value="1"/>
</dbReference>
<evidence type="ECO:0000256" key="1">
    <source>
        <dbReference type="ARBA" id="ARBA00006479"/>
    </source>
</evidence>
<feature type="domain" description="HTH marR-type" evidence="2">
    <location>
        <begin position="45"/>
        <end position="89"/>
    </location>
</feature>
<dbReference type="Pfam" id="PF12802">
    <property type="entry name" value="MarR_2"/>
    <property type="match status" value="1"/>
</dbReference>
<dbReference type="PANTHER" id="PTHR18964">
    <property type="entry name" value="ROK (REPRESSOR, ORF, KINASE) FAMILY"/>
    <property type="match status" value="1"/>
</dbReference>
<dbReference type="EMBL" id="PVTF01000010">
    <property type="protein sequence ID" value="PRY37438.1"/>
    <property type="molecule type" value="Genomic_DNA"/>
</dbReference>
<dbReference type="CDD" id="cd24076">
    <property type="entry name" value="ASKHA_ATPase_ROK_BsXylR-like"/>
    <property type="match status" value="1"/>
</dbReference>
<dbReference type="InterPro" id="IPR036390">
    <property type="entry name" value="WH_DNA-bd_sf"/>
</dbReference>
<comment type="similarity">
    <text evidence="1">Belongs to the ROK (NagC/XylR) family.</text>
</comment>
<name>A0A2T0SVK5_9PSEU</name>
<dbReference type="GO" id="GO:0003700">
    <property type="term" value="F:DNA-binding transcription factor activity"/>
    <property type="evidence" value="ECO:0007669"/>
    <property type="project" value="InterPro"/>
</dbReference>
<evidence type="ECO:0000259" key="2">
    <source>
        <dbReference type="Pfam" id="PF12802"/>
    </source>
</evidence>
<keyword evidence="4" id="KW-1185">Reference proteome</keyword>
<keyword evidence="3" id="KW-0808">Transferase</keyword>
<dbReference type="Gene3D" id="3.30.420.40">
    <property type="match status" value="2"/>
</dbReference>
<dbReference type="InterPro" id="IPR000835">
    <property type="entry name" value="HTH_MarR-typ"/>
</dbReference>
<reference evidence="3 4" key="1">
    <citation type="submission" date="2018-03" db="EMBL/GenBank/DDBJ databases">
        <title>Genomic Encyclopedia of Archaeal and Bacterial Type Strains, Phase II (KMG-II): from individual species to whole genera.</title>
        <authorList>
            <person name="Goeker M."/>
        </authorList>
    </citation>
    <scope>NUCLEOTIDE SEQUENCE [LARGE SCALE GENOMIC DNA]</scope>
    <source>
        <strain evidence="3 4">DSM 44720</strain>
    </source>
</reference>
<sequence length="444" mass="46053">MFEWLDSLIRQTNPAVSVHPSPALRSLPTSQPADQAAVRRSNLALVLRHLGARGSRSRAGIAADTGLNKATVSSLVAELVERGLVREGEPHRAGSVGRPGRGVELDGRRVGGIGVEINVDYLTALVLDLTKTVLFEQRVALDVQALPPEEVLDAVAELTSRAVRECARRGVLPVGVTIAIPALVDVEGGVVAFAPNLHWRDVPVVRGMTDRLAGLLARYPMPVRMANDANLGALGEYAMGGVAGTPDLVYLAGEIGVGGGVIVGGRLLGGAEGFSGEIGHIQLDPAGPDCGCGRRGCWETLVGMAGMLRLAADADDPVSDPSLDLEQRMDMIRRRAETGDRRTLDALGKVGAGLGVGASILINVFNPGVVVLGGYFASLGPFLLGPMTAELRARVIAPDIGGCRVELSRLGFAAASRGGANVALEAVLDDPALVPLLSAARSSG</sequence>
<dbReference type="AlphaFoldDB" id="A0A2T0SVK5"/>
<protein>
    <submittedName>
        <fullName evidence="3">Putative NBD/HSP70 family sugar kinase</fullName>
    </submittedName>
</protein>
<dbReference type="Gene3D" id="1.10.10.10">
    <property type="entry name" value="Winged helix-like DNA-binding domain superfamily/Winged helix DNA-binding domain"/>
    <property type="match status" value="1"/>
</dbReference>
<organism evidence="3 4">
    <name type="scientific">Umezawaea tangerina</name>
    <dbReference type="NCBI Taxonomy" id="84725"/>
    <lineage>
        <taxon>Bacteria</taxon>
        <taxon>Bacillati</taxon>
        <taxon>Actinomycetota</taxon>
        <taxon>Actinomycetes</taxon>
        <taxon>Pseudonocardiales</taxon>
        <taxon>Pseudonocardiaceae</taxon>
        <taxon>Umezawaea</taxon>
    </lineage>
</organism>
<dbReference type="Proteomes" id="UP000239494">
    <property type="component" value="Unassembled WGS sequence"/>
</dbReference>
<gene>
    <name evidence="3" type="ORF">CLV43_110250</name>
</gene>
<dbReference type="SUPFAM" id="SSF53067">
    <property type="entry name" value="Actin-like ATPase domain"/>
    <property type="match status" value="1"/>
</dbReference>
<comment type="caution">
    <text evidence="3">The sequence shown here is derived from an EMBL/GenBank/DDBJ whole genome shotgun (WGS) entry which is preliminary data.</text>
</comment>
<dbReference type="SUPFAM" id="SSF46785">
    <property type="entry name" value="Winged helix' DNA-binding domain"/>
    <property type="match status" value="1"/>
</dbReference>